<proteinExistence type="predicted"/>
<evidence type="ECO:0000313" key="3">
    <source>
        <dbReference type="EMBL" id="SVB96235.1"/>
    </source>
</evidence>
<feature type="compositionally biased region" description="Basic and acidic residues" evidence="2">
    <location>
        <begin position="129"/>
        <end position="144"/>
    </location>
</feature>
<dbReference type="EMBL" id="UINC01065998">
    <property type="protein sequence ID" value="SVB96235.1"/>
    <property type="molecule type" value="Genomic_DNA"/>
</dbReference>
<keyword evidence="1" id="KW-0175">Coiled coil</keyword>
<organism evidence="3">
    <name type="scientific">marine metagenome</name>
    <dbReference type="NCBI Taxonomy" id="408172"/>
    <lineage>
        <taxon>unclassified sequences</taxon>
        <taxon>metagenomes</taxon>
        <taxon>ecological metagenomes</taxon>
    </lineage>
</organism>
<name>A0A382IA38_9ZZZZ</name>
<evidence type="ECO:0000256" key="2">
    <source>
        <dbReference type="SAM" id="MobiDB-lite"/>
    </source>
</evidence>
<accession>A0A382IA38</accession>
<evidence type="ECO:0008006" key="4">
    <source>
        <dbReference type="Google" id="ProtNLM"/>
    </source>
</evidence>
<dbReference type="AlphaFoldDB" id="A0A382IA38"/>
<gene>
    <name evidence="3" type="ORF">METZ01_LOCUS249089</name>
</gene>
<evidence type="ECO:0000256" key="1">
    <source>
        <dbReference type="SAM" id="Coils"/>
    </source>
</evidence>
<protein>
    <recommendedName>
        <fullName evidence="4">Periplasmic heavy metal sensor</fullName>
    </recommendedName>
</protein>
<feature type="coiled-coil region" evidence="1">
    <location>
        <begin position="39"/>
        <end position="95"/>
    </location>
</feature>
<sequence length="158" mass="19596">MTPFQDHRRGNRLEMMKMWQLTERLALTEEQASKFFPRYNALEKELRELGTEQRELLGEMRKMMGEDKEVTDKDLKRITKKVSELEQQKIDRKQDFFEDLDDFLSPDQRARYYGFELWFKDELRRGLEERGKMRPPRKPGEWKKDMKRQKKWNNPYRW</sequence>
<dbReference type="Gene3D" id="1.20.120.1490">
    <property type="match status" value="1"/>
</dbReference>
<reference evidence="3" key="1">
    <citation type="submission" date="2018-05" db="EMBL/GenBank/DDBJ databases">
        <authorList>
            <person name="Lanie J.A."/>
            <person name="Ng W.-L."/>
            <person name="Kazmierczak K.M."/>
            <person name="Andrzejewski T.M."/>
            <person name="Davidsen T.M."/>
            <person name="Wayne K.J."/>
            <person name="Tettelin H."/>
            <person name="Glass J.I."/>
            <person name="Rusch D."/>
            <person name="Podicherti R."/>
            <person name="Tsui H.-C.T."/>
            <person name="Winkler M.E."/>
        </authorList>
    </citation>
    <scope>NUCLEOTIDE SEQUENCE</scope>
</reference>
<feature type="region of interest" description="Disordered" evidence="2">
    <location>
        <begin position="129"/>
        <end position="158"/>
    </location>
</feature>